<dbReference type="RefSeq" id="WP_070396621.1">
    <property type="nucleotide sequence ID" value="NZ_CP017599.1"/>
</dbReference>
<name>A0A1D8U301_9CYAN</name>
<evidence type="ECO:0000313" key="1">
    <source>
        <dbReference type="EMBL" id="AOX04258.1"/>
    </source>
</evidence>
<accession>A0A1D8U301</accession>
<evidence type="ECO:0000313" key="2">
    <source>
        <dbReference type="Proteomes" id="UP000177870"/>
    </source>
</evidence>
<dbReference type="AlphaFoldDB" id="A0A1D8U301"/>
<organism evidence="1 2">
    <name type="scientific">Moorena producens PAL-8-15-08-1</name>
    <dbReference type="NCBI Taxonomy" id="1458985"/>
    <lineage>
        <taxon>Bacteria</taxon>
        <taxon>Bacillati</taxon>
        <taxon>Cyanobacteriota</taxon>
        <taxon>Cyanophyceae</taxon>
        <taxon>Coleofasciculales</taxon>
        <taxon>Coleofasciculaceae</taxon>
        <taxon>Moorena</taxon>
    </lineage>
</organism>
<protein>
    <recommendedName>
        <fullName evidence="3">DUF2927 domain-containing protein</fullName>
    </recommendedName>
</protein>
<evidence type="ECO:0008006" key="3">
    <source>
        <dbReference type="Google" id="ProtNLM"/>
    </source>
</evidence>
<dbReference type="Proteomes" id="UP000177870">
    <property type="component" value="Chromosome"/>
</dbReference>
<dbReference type="EMBL" id="CP017599">
    <property type="protein sequence ID" value="AOX04258.1"/>
    <property type="molecule type" value="Genomic_DNA"/>
</dbReference>
<dbReference type="InterPro" id="IPR021323">
    <property type="entry name" value="DUF2927"/>
</dbReference>
<dbReference type="KEGG" id="mpro:BJP34_11630"/>
<proteinExistence type="predicted"/>
<dbReference type="Pfam" id="PF11150">
    <property type="entry name" value="DUF2927"/>
    <property type="match status" value="1"/>
</dbReference>
<sequence length="247" mass="29058">MRNFCLPIVKSVILSFLGFLIPSTYQTPTYGNNYELSSTQPTLQSIENKNYTQAQIDYFLEIALGSEYRSSNPTIKKWDRNVRIKVIGLPTHEDWQTLSTVIDEINSITQDAIQINFDDNNPNLKIYFVPEYEFRRYEPNYRPVNFGFVRTWWNNQVIYKSRIMISTTSITQKARSHLIREELTQSIGLMRDSYKYRNSVFFQGWTDTTEYAEIDQAVIEMLYRPEIRPGMTKAEVINVLNSLRLAR</sequence>
<reference evidence="2" key="1">
    <citation type="submission" date="2016-10" db="EMBL/GenBank/DDBJ databases">
        <title>Comparative genomics uncovers the prolific and rare metabolic potential of the cyanobacterial genus Moorea.</title>
        <authorList>
            <person name="Leao T."/>
            <person name="Castelao G."/>
            <person name="Korobeynikov A."/>
            <person name="Monroe E.A."/>
            <person name="Podell S."/>
            <person name="Glukhov E."/>
            <person name="Allen E."/>
            <person name="Gerwick W.H."/>
            <person name="Gerwick L."/>
        </authorList>
    </citation>
    <scope>NUCLEOTIDE SEQUENCE [LARGE SCALE GENOMIC DNA]</scope>
    <source>
        <strain evidence="2">PAL-8-15-08-1</strain>
    </source>
</reference>
<dbReference type="STRING" id="1458985.BJP34_11630"/>
<gene>
    <name evidence="1" type="ORF">BJP34_11630</name>
</gene>
<dbReference type="OrthoDB" id="3295600at2"/>